<proteinExistence type="inferred from homology"/>
<feature type="region of interest" description="Disordered" evidence="4">
    <location>
        <begin position="1"/>
        <end position="30"/>
    </location>
</feature>
<protein>
    <submittedName>
        <fullName evidence="5">Uncharacterized protein</fullName>
    </submittedName>
</protein>
<feature type="region of interest" description="SAW" evidence="3">
    <location>
        <begin position="343"/>
        <end position="419"/>
    </location>
</feature>
<evidence type="ECO:0000313" key="7">
    <source>
        <dbReference type="Proteomes" id="UP000663760"/>
    </source>
</evidence>
<dbReference type="EMBL" id="LR743601">
    <property type="protein sequence ID" value="CAA2631551.1"/>
    <property type="molecule type" value="Genomic_DNA"/>
</dbReference>
<dbReference type="PROSITE" id="PS50985">
    <property type="entry name" value="GRAS"/>
    <property type="match status" value="1"/>
</dbReference>
<dbReference type="PANTHER" id="PTHR31636">
    <property type="entry name" value="OSJNBA0084A10.13 PROTEIN-RELATED"/>
    <property type="match status" value="1"/>
</dbReference>
<comment type="caution">
    <text evidence="3">Lacks conserved residue(s) required for the propagation of feature annotation.</text>
</comment>
<keyword evidence="7" id="KW-1185">Reference proteome</keyword>
<name>A0A7I8JKW4_SPIIN</name>
<dbReference type="InterPro" id="IPR005202">
    <property type="entry name" value="TF_GRAS"/>
</dbReference>
<accession>A0A7I8JKW4</accession>
<evidence type="ECO:0000313" key="5">
    <source>
        <dbReference type="EMBL" id="CAA2631551.1"/>
    </source>
</evidence>
<dbReference type="OrthoDB" id="1882904at2759"/>
<evidence type="ECO:0000256" key="3">
    <source>
        <dbReference type="PROSITE-ProRule" id="PRU01191"/>
    </source>
</evidence>
<sequence>MLSSLNSHDEEDDSDHHHRSHHRHHHHGFITQSTHIRELMITCADLISRGNLPAARHAISLLSTAASPCGDSVDRLAHLFSRALSLRVNRQALAAAAAASPVLPPPDPDALQSAYLMLNQVTPFIRFCHLTANQAILEAVDGRRSIHILDFDTAHGVQWPPLLQAIAERYDAANRPSVRITGTGTDLNTLSRTGERLKCFAQSLGLRFQFFPLLLPSTGIMSGVDHTGIDSSSGFFNLSAFQLHPGETLAVNCVLFLHKLLRAESTEIQPFLRAIKAMNPAVVTVAEREANHNSPVFLHRFMGAVDHYTAMFESLEATLPASSQERLTVEQVWFGREIADVVAAEGDERRERHERFERWERALWGAGFANLPLSPFSLSQAKLLLRIHYPLEGYQLQMVKDSLFLGWRGRPLFSVSSWRP</sequence>
<reference evidence="5" key="1">
    <citation type="submission" date="2019-12" db="EMBL/GenBank/DDBJ databases">
        <authorList>
            <person name="Scholz U."/>
            <person name="Mascher M."/>
            <person name="Fiebig A."/>
        </authorList>
    </citation>
    <scope>NUCLEOTIDE SEQUENCE</scope>
</reference>
<dbReference type="Pfam" id="PF03514">
    <property type="entry name" value="GRAS"/>
    <property type="match status" value="1"/>
</dbReference>
<evidence type="ECO:0000313" key="6">
    <source>
        <dbReference type="EMBL" id="CAA7407883.1"/>
    </source>
</evidence>
<feature type="short sequence motif" description="LXXLL motif" evidence="3">
    <location>
        <begin position="257"/>
        <end position="261"/>
    </location>
</feature>
<keyword evidence="2" id="KW-0804">Transcription</keyword>
<keyword evidence="1" id="KW-0805">Transcription regulation</keyword>
<gene>
    <name evidence="5" type="ORF">SI7747_14017199</name>
    <name evidence="6" type="ORF">SI8410_14018561</name>
</gene>
<evidence type="ECO:0000256" key="2">
    <source>
        <dbReference type="ARBA" id="ARBA00023163"/>
    </source>
</evidence>
<dbReference type="Proteomes" id="UP000663760">
    <property type="component" value="Chromosome 14"/>
</dbReference>
<dbReference type="EMBL" id="LR746277">
    <property type="protein sequence ID" value="CAA7407883.1"/>
    <property type="molecule type" value="Genomic_DNA"/>
</dbReference>
<evidence type="ECO:0000256" key="4">
    <source>
        <dbReference type="SAM" id="MobiDB-lite"/>
    </source>
</evidence>
<comment type="similarity">
    <text evidence="3">Belongs to the GRAS family.</text>
</comment>
<dbReference type="AlphaFoldDB" id="A0A7I8JKW4"/>
<feature type="compositionally biased region" description="Basic residues" evidence="4">
    <location>
        <begin position="17"/>
        <end position="28"/>
    </location>
</feature>
<feature type="short sequence motif" description="VHIID" evidence="3">
    <location>
        <begin position="146"/>
        <end position="150"/>
    </location>
</feature>
<evidence type="ECO:0000256" key="1">
    <source>
        <dbReference type="ARBA" id="ARBA00023015"/>
    </source>
</evidence>
<feature type="region of interest" description="PFYRE" evidence="3">
    <location>
        <begin position="249"/>
        <end position="340"/>
    </location>
</feature>
<organism evidence="5">
    <name type="scientific">Spirodela intermedia</name>
    <name type="common">Intermediate duckweed</name>
    <dbReference type="NCBI Taxonomy" id="51605"/>
    <lineage>
        <taxon>Eukaryota</taxon>
        <taxon>Viridiplantae</taxon>
        <taxon>Streptophyta</taxon>
        <taxon>Embryophyta</taxon>
        <taxon>Tracheophyta</taxon>
        <taxon>Spermatophyta</taxon>
        <taxon>Magnoliopsida</taxon>
        <taxon>Liliopsida</taxon>
        <taxon>Araceae</taxon>
        <taxon>Lemnoideae</taxon>
        <taxon>Spirodela</taxon>
    </lineage>
</organism>